<evidence type="ECO:0000313" key="3">
    <source>
        <dbReference type="Proteomes" id="UP000242763"/>
    </source>
</evidence>
<feature type="signal peptide" evidence="1">
    <location>
        <begin position="1"/>
        <end position="25"/>
    </location>
</feature>
<dbReference type="OrthoDB" id="33037at2"/>
<dbReference type="EMBL" id="FORF01000012">
    <property type="protein sequence ID" value="SFJ20454.1"/>
    <property type="molecule type" value="Genomic_DNA"/>
</dbReference>
<keyword evidence="3" id="KW-1185">Reference proteome</keyword>
<evidence type="ECO:0000256" key="1">
    <source>
        <dbReference type="SAM" id="SignalP"/>
    </source>
</evidence>
<dbReference type="AlphaFoldDB" id="A0A1I3PFK6"/>
<keyword evidence="1" id="KW-0732">Signal</keyword>
<dbReference type="InterPro" id="IPR019660">
    <property type="entry name" value="Put_sensory_transdc_reg_YbjN"/>
</dbReference>
<dbReference type="RefSeq" id="WP_091522439.1">
    <property type="nucleotide sequence ID" value="NZ_FORF01000012.1"/>
</dbReference>
<dbReference type="STRING" id="1121003.SAMN03080618_02336"/>
<dbReference type="CDD" id="cd17511">
    <property type="entry name" value="YbjN_AmyR-like"/>
    <property type="match status" value="1"/>
</dbReference>
<proteinExistence type="predicted"/>
<reference evidence="3" key="1">
    <citation type="submission" date="2016-10" db="EMBL/GenBank/DDBJ databases">
        <authorList>
            <person name="Varghese N."/>
            <person name="Submissions S."/>
        </authorList>
    </citation>
    <scope>NUCLEOTIDE SEQUENCE [LARGE SCALE GENOMIC DNA]</scope>
    <source>
        <strain evidence="3">DSM 21857</strain>
    </source>
</reference>
<evidence type="ECO:0000313" key="2">
    <source>
        <dbReference type="EMBL" id="SFJ20454.1"/>
    </source>
</evidence>
<organism evidence="2 3">
    <name type="scientific">Aquamicrobium aerolatum DSM 21857</name>
    <dbReference type="NCBI Taxonomy" id="1121003"/>
    <lineage>
        <taxon>Bacteria</taxon>
        <taxon>Pseudomonadati</taxon>
        <taxon>Pseudomonadota</taxon>
        <taxon>Alphaproteobacteria</taxon>
        <taxon>Hyphomicrobiales</taxon>
        <taxon>Phyllobacteriaceae</taxon>
        <taxon>Aerobium</taxon>
    </lineage>
</organism>
<sequence>MRAAIGTFVGGFLAASVLASSAVQAQEMIYATEPERIAELLKGFGIARLGTHSDGDPAISGRMNGKTYEVFFFDCNNGKKCRNIQFWAYWDEPAQLDAINAWNRQTRFGRTYLDDEDDLVLEYAVNMSHGIAERTLEDSADI</sequence>
<dbReference type="Pfam" id="PF10722">
    <property type="entry name" value="YbjN"/>
    <property type="match status" value="1"/>
</dbReference>
<name>A0A1I3PFK6_9HYPH</name>
<feature type="chain" id="PRO_5017464578" evidence="1">
    <location>
        <begin position="26"/>
        <end position="142"/>
    </location>
</feature>
<dbReference type="Proteomes" id="UP000242763">
    <property type="component" value="Unassembled WGS sequence"/>
</dbReference>
<accession>A0A1I3PFK6</accession>
<protein>
    <submittedName>
        <fullName evidence="2">Sensory transduction regulator</fullName>
    </submittedName>
</protein>
<gene>
    <name evidence="2" type="ORF">SAMN03080618_02336</name>
</gene>